<name>X1I2H3_9ZZZZ</name>
<protein>
    <recommendedName>
        <fullName evidence="2">Fibronectin type-III domain-containing protein</fullName>
    </recommendedName>
</protein>
<evidence type="ECO:0008006" key="2">
    <source>
        <dbReference type="Google" id="ProtNLM"/>
    </source>
</evidence>
<evidence type="ECO:0000313" key="1">
    <source>
        <dbReference type="EMBL" id="GAH76601.1"/>
    </source>
</evidence>
<feature type="non-terminal residue" evidence="1">
    <location>
        <position position="1"/>
    </location>
</feature>
<sequence length="209" mass="23049">DYDNDGDLDLALSGDTGSGYISKIYKSFEAEFSNSNSVPSSPNQGFSSVYSSSTDRFEFKWDYGSDIETPQKGLYYNIRIATEPISDNIDKWIISPSTGASVGYASCQNLGNYPHGFISTSTQPGLRFNSPVENNTYYWQVRSVDTGLLFSEWSDQQSVYFNSIPPGQITGFLATTDAKVHLSWVAPGDDNYEGNVTNGIWQIKSPSLS</sequence>
<dbReference type="Gene3D" id="2.60.40.10">
    <property type="entry name" value="Immunoglobulins"/>
    <property type="match status" value="1"/>
</dbReference>
<proteinExistence type="predicted"/>
<gene>
    <name evidence="1" type="ORF">S03H2_64020</name>
</gene>
<comment type="caution">
    <text evidence="1">The sequence shown here is derived from an EMBL/GenBank/DDBJ whole genome shotgun (WGS) entry which is preliminary data.</text>
</comment>
<dbReference type="EMBL" id="BARU01041536">
    <property type="protein sequence ID" value="GAH76601.1"/>
    <property type="molecule type" value="Genomic_DNA"/>
</dbReference>
<dbReference type="InterPro" id="IPR013783">
    <property type="entry name" value="Ig-like_fold"/>
</dbReference>
<organism evidence="1">
    <name type="scientific">marine sediment metagenome</name>
    <dbReference type="NCBI Taxonomy" id="412755"/>
    <lineage>
        <taxon>unclassified sequences</taxon>
        <taxon>metagenomes</taxon>
        <taxon>ecological metagenomes</taxon>
    </lineage>
</organism>
<dbReference type="AlphaFoldDB" id="X1I2H3"/>
<reference evidence="1" key="1">
    <citation type="journal article" date="2014" name="Front. Microbiol.">
        <title>High frequency of phylogenetically diverse reductive dehalogenase-homologous genes in deep subseafloor sedimentary metagenomes.</title>
        <authorList>
            <person name="Kawai M."/>
            <person name="Futagami T."/>
            <person name="Toyoda A."/>
            <person name="Takaki Y."/>
            <person name="Nishi S."/>
            <person name="Hori S."/>
            <person name="Arai W."/>
            <person name="Tsubouchi T."/>
            <person name="Morono Y."/>
            <person name="Uchiyama I."/>
            <person name="Ito T."/>
            <person name="Fujiyama A."/>
            <person name="Inagaki F."/>
            <person name="Takami H."/>
        </authorList>
    </citation>
    <scope>NUCLEOTIDE SEQUENCE</scope>
    <source>
        <strain evidence="1">Expedition CK06-06</strain>
    </source>
</reference>
<accession>X1I2H3</accession>